<evidence type="ECO:0000256" key="1">
    <source>
        <dbReference type="ARBA" id="ARBA00022617"/>
    </source>
</evidence>
<gene>
    <name evidence="6" type="ORF">RT717_00435</name>
</gene>
<dbReference type="RefSeq" id="WP_317489775.1">
    <property type="nucleotide sequence ID" value="NZ_CP136051.1"/>
</dbReference>
<evidence type="ECO:0000259" key="5">
    <source>
        <dbReference type="PROSITE" id="PS51007"/>
    </source>
</evidence>
<evidence type="ECO:0000256" key="3">
    <source>
        <dbReference type="ARBA" id="ARBA00023004"/>
    </source>
</evidence>
<dbReference type="Pfam" id="PF23500">
    <property type="entry name" value="DUF7133"/>
    <property type="match status" value="1"/>
</dbReference>
<dbReference type="SUPFAM" id="SSF46626">
    <property type="entry name" value="Cytochrome c"/>
    <property type="match status" value="1"/>
</dbReference>
<dbReference type="InterPro" id="IPR036909">
    <property type="entry name" value="Cyt_c-like_dom_sf"/>
</dbReference>
<dbReference type="InterPro" id="IPR013427">
    <property type="entry name" value="Haem-bd_dom_put"/>
</dbReference>
<feature type="domain" description="Cytochrome c" evidence="5">
    <location>
        <begin position="826"/>
        <end position="959"/>
    </location>
</feature>
<dbReference type="Gene3D" id="2.120.10.30">
    <property type="entry name" value="TolB, C-terminal domain"/>
    <property type="match status" value="1"/>
</dbReference>
<name>A0ABZ0ITR4_9BACT</name>
<dbReference type="PANTHER" id="PTHR33546">
    <property type="entry name" value="LARGE, MULTIFUNCTIONAL SECRETED PROTEIN-RELATED"/>
    <property type="match status" value="1"/>
</dbReference>
<evidence type="ECO:0000313" key="6">
    <source>
        <dbReference type="EMBL" id="WOK07086.1"/>
    </source>
</evidence>
<dbReference type="NCBIfam" id="TIGR02603">
    <property type="entry name" value="CxxCH_TIGR02603"/>
    <property type="match status" value="1"/>
</dbReference>
<dbReference type="PROSITE" id="PS51007">
    <property type="entry name" value="CYTC"/>
    <property type="match status" value="1"/>
</dbReference>
<dbReference type="InterPro" id="IPR016024">
    <property type="entry name" value="ARM-type_fold"/>
</dbReference>
<dbReference type="Proteomes" id="UP001302349">
    <property type="component" value="Chromosome"/>
</dbReference>
<protein>
    <submittedName>
        <fullName evidence="6">C-type cytochrome</fullName>
    </submittedName>
</protein>
<dbReference type="EMBL" id="CP136051">
    <property type="protein sequence ID" value="WOK07086.1"/>
    <property type="molecule type" value="Genomic_DNA"/>
</dbReference>
<dbReference type="PANTHER" id="PTHR33546:SF1">
    <property type="entry name" value="LARGE, MULTIFUNCTIONAL SECRETED PROTEIN"/>
    <property type="match status" value="1"/>
</dbReference>
<dbReference type="NCBIfam" id="TIGR02604">
    <property type="entry name" value="Piru_Ver_Nterm"/>
    <property type="match status" value="1"/>
</dbReference>
<dbReference type="InterPro" id="IPR013428">
    <property type="entry name" value="Membrane-bound_put_N"/>
</dbReference>
<dbReference type="Gene3D" id="1.25.10.10">
    <property type="entry name" value="Leucine-rich Repeat Variant"/>
    <property type="match status" value="1"/>
</dbReference>
<dbReference type="PROSITE" id="PS51257">
    <property type="entry name" value="PROKAR_LIPOPROTEIN"/>
    <property type="match status" value="1"/>
</dbReference>
<proteinExistence type="predicted"/>
<dbReference type="InterPro" id="IPR011042">
    <property type="entry name" value="6-blade_b-propeller_TolB-like"/>
</dbReference>
<evidence type="ECO:0000256" key="2">
    <source>
        <dbReference type="ARBA" id="ARBA00022723"/>
    </source>
</evidence>
<evidence type="ECO:0000313" key="7">
    <source>
        <dbReference type="Proteomes" id="UP001302349"/>
    </source>
</evidence>
<dbReference type="InterPro" id="IPR011041">
    <property type="entry name" value="Quinoprot_gluc/sorb_DH_b-prop"/>
</dbReference>
<evidence type="ECO:0000256" key="4">
    <source>
        <dbReference type="PROSITE-ProRule" id="PRU00433"/>
    </source>
</evidence>
<keyword evidence="3 4" id="KW-0408">Iron</keyword>
<dbReference type="SUPFAM" id="SSF48371">
    <property type="entry name" value="ARM repeat"/>
    <property type="match status" value="1"/>
</dbReference>
<dbReference type="SUPFAM" id="SSF50952">
    <property type="entry name" value="Soluble quinoprotein glucose dehydrogenase"/>
    <property type="match status" value="1"/>
</dbReference>
<keyword evidence="2 4" id="KW-0479">Metal-binding</keyword>
<dbReference type="InterPro" id="IPR055557">
    <property type="entry name" value="DUF7133"/>
</dbReference>
<dbReference type="Gene3D" id="1.10.760.10">
    <property type="entry name" value="Cytochrome c-like domain"/>
    <property type="match status" value="1"/>
</dbReference>
<dbReference type="InterPro" id="IPR011989">
    <property type="entry name" value="ARM-like"/>
</dbReference>
<keyword evidence="7" id="KW-1185">Reference proteome</keyword>
<dbReference type="InterPro" id="IPR009056">
    <property type="entry name" value="Cyt_c-like_dom"/>
</dbReference>
<keyword evidence="1 4" id="KW-0349">Heme</keyword>
<organism evidence="6 7">
    <name type="scientific">Imperialibacter roseus</name>
    <dbReference type="NCBI Taxonomy" id="1324217"/>
    <lineage>
        <taxon>Bacteria</taxon>
        <taxon>Pseudomonadati</taxon>
        <taxon>Bacteroidota</taxon>
        <taxon>Cytophagia</taxon>
        <taxon>Cytophagales</taxon>
        <taxon>Flammeovirgaceae</taxon>
        <taxon>Imperialibacter</taxon>
    </lineage>
</organism>
<dbReference type="Pfam" id="PF00034">
    <property type="entry name" value="Cytochrom_C"/>
    <property type="match status" value="1"/>
</dbReference>
<accession>A0ABZ0ITR4</accession>
<reference evidence="6 7" key="1">
    <citation type="journal article" date="2023" name="Microbiol. Resour. Announc.">
        <title>Complete Genome Sequence of Imperialibacter roseus strain P4T.</title>
        <authorList>
            <person name="Tizabi D.R."/>
            <person name="Bachvaroff T."/>
            <person name="Hill R.T."/>
        </authorList>
    </citation>
    <scope>NUCLEOTIDE SEQUENCE [LARGE SCALE GENOMIC DNA]</scope>
    <source>
        <strain evidence="6 7">P4T</strain>
    </source>
</reference>
<sequence>MNTYKLLPAVLSVIFFSCTDTRKAEEPYTPLTFETKSDGQLYLPEGWESTLWAESPQFYNPTNMDVDLKGRIWVTEAVNYRNFNNDPATHLHFEEGDRVVILEDTDGDGKADKTKVFVQDKDLVAPLGIAVIGNKVIVSCAPNIIVYTDEDGDDKPDKKEVFLTGFGGLDHDHSLHSVVAGPDGSWYFNTGNAGPHHVTDKTGWALRSGSIYTGGTPHSKENTPAQVSDDGKVWVGGLALRIGPDGKGLEVLAHNFRNSYELAIDSYGNMWQNDNDDEVVACRVSWVMEGSNAGYFSADGSRTWKADRRPGQEVFTAHWHQEDPGVLPVGDRTGAGAPTGVVIYEGDAFGDAFRGMFLSADAGRNEVFAYQPKPTGAGYAFDRKDLISSVGTSTEDYVWNDVGPDETKLFRPSDVSVGTDGAIYVADWYDRIVGGHQMTDEKGYGRIYRITPKGKKLPRPVYDLTTTAGQMEALKSPAINVRNQGFVKLVEQGESVLPEVKQLLSDSNSFVQARAVWLMAQLGEEGVEEVEDILTAHPSPSLRVAAYRALKKDESNIMTYAKIALDDPSFAVLREVAISMRDISWDRSREILVALASRYDGADAYCLEALGIGALGKEPDLYMALLEKQNPVAANWSPAFANIAWRLHPDVAATASAERALATTLPDDQRSKALVALSYINNTEAVKLMADLADSPTKEVAEQAVWLLNYRKSNSWFSLVNWDEFEKELLPAQSQVMLDQKAIILSEERTMDEKKAAVRLLAQDAEGGKMLIALASAAQLTAPLMAEAGKTIFSNPDQSVRTMAGEYFKELATSEISYERITALRGVVSKGRDLFVQKCTTCHKVGSTGMEIGPDLSKIGSKFDQSGLLNAILEPSAALAFGYTMVEVKTKDDNSYFGFLVSEGETTVLRDILGKQTVIDSKEVTSKKPMATSIMPSGQALGLNEQDLADLTSYLLTLK</sequence>